<name>A0A238XND1_9FLAO</name>
<protein>
    <submittedName>
        <fullName evidence="3">Por secretion system C-terminal sorting domain-containing protein</fullName>
    </submittedName>
</protein>
<feature type="domain" description="Secretion system C-terminal sorting" evidence="2">
    <location>
        <begin position="1009"/>
        <end position="1072"/>
    </location>
</feature>
<keyword evidence="1" id="KW-0732">Signal</keyword>
<dbReference type="EMBL" id="FZNX01000003">
    <property type="protein sequence ID" value="SNR59864.1"/>
    <property type="molecule type" value="Genomic_DNA"/>
</dbReference>
<dbReference type="InterPro" id="IPR028974">
    <property type="entry name" value="TSP_type-3_rpt"/>
</dbReference>
<dbReference type="Pfam" id="PF18962">
    <property type="entry name" value="Por_Secre_tail"/>
    <property type="match status" value="1"/>
</dbReference>
<proteinExistence type="predicted"/>
<evidence type="ECO:0000259" key="2">
    <source>
        <dbReference type="Pfam" id="PF18962"/>
    </source>
</evidence>
<dbReference type="Proteomes" id="UP000198412">
    <property type="component" value="Unassembled WGS sequence"/>
</dbReference>
<dbReference type="GO" id="GO:0005509">
    <property type="term" value="F:calcium ion binding"/>
    <property type="evidence" value="ECO:0007669"/>
    <property type="project" value="InterPro"/>
</dbReference>
<dbReference type="Gene3D" id="2.60.40.10">
    <property type="entry name" value="Immunoglobulins"/>
    <property type="match status" value="1"/>
</dbReference>
<dbReference type="AlphaFoldDB" id="A0A238XND1"/>
<gene>
    <name evidence="3" type="ORF">SAMN04488111_1932</name>
</gene>
<dbReference type="SUPFAM" id="SSF103647">
    <property type="entry name" value="TSP type-3 repeat"/>
    <property type="match status" value="1"/>
</dbReference>
<evidence type="ECO:0000256" key="1">
    <source>
        <dbReference type="ARBA" id="ARBA00022729"/>
    </source>
</evidence>
<reference evidence="4" key="1">
    <citation type="submission" date="2017-06" db="EMBL/GenBank/DDBJ databases">
        <authorList>
            <person name="Varghese N."/>
            <person name="Submissions S."/>
        </authorList>
    </citation>
    <scope>NUCLEOTIDE SEQUENCE [LARGE SCALE GENOMIC DNA]</scope>
    <source>
        <strain evidence="4">DSM 27993</strain>
    </source>
</reference>
<sequence length="1081" mass="119154">MQVGFSQTTSIVEQTSGAWISIMQGDNFDPNDDQQSNADQDFVGNENYALLETKKETITFSDGITDDVYFFRVRMAEMNPLTSFYLGIDVSGDMIADVFVEANWKSQTPYVSFHQRDYSKTGLSPSQTAWLNGTKNAELQLTNRNAGIFNYAAGTDIDGAGADSWLEFGFTEESIKAYVLNTFGIAINGDSAIALYGFTSTSQTSNGDIGGINDKEPGVLDKTWAELGIIINGTLNNITSGEILRPTINQLTTEDATPTLTGTWGGEMLGDDSLTVTVNGYTYGLENGLLIDNTSWSLSILAPEFIEGSYEVVATTSRLSNGQSKSDATTLEVVILAPPTTTVTSANDGGLESNGDLANLIARRNFNRIRTNNQLNKKQKQSKFSKKGIQSKSSESGINLAALFPETGFNTTETAHISTAEDLLNVTNAIQIFGVDYYLGNTENRVAAVLATETTSKVYDHSKVICDRLNSSSLIDATVSMVKEHQVIMLQIERDNGLIEYALNFSIELLIDENKLRSYWSIEQYPAGDYMNFQIWGSTKDQVHFIADKIITNIESSTIVNLTSDTIMDENRVPSVFVKKGSYKNGKLYLNIKNKSNDGSFYFEGNKRSTEKSNSEYLSQNIKLSGNSEELIILETGNLFDIGFSIKGENSMQTDAIYLADGPWGIDYLADQANTIKFDVQQRAVEVNATKYEIERKSSVKGNVKGVVNLFRNIIAGNLAFEAAEFGVLEFSTINNLPIEVVIVTEDLTDWNNRLRFQIEPNESEKEYKIAFKNFKNGNGKPEKITKIVGVVFSVIGDFNQFKAFNLEIGKLSFLQDSDQDGILDEFDNCMNTPYGADINTSGCFNLPSDNFNITAFGETCPNIKNGQLIISANKNYNYETTINGVKYNFSTEDITISDLSPGVYNFCINVLGDFDPNEKVSNCFSIEILNGNVLAGKASMNSGKVSIDIEEGTAPYNVFVNGISILKTLSTSFALDVNSGDEVIVKSDVICEGVFSKIIETTDLFTTYPNPTNGMFQISMPSLQKEVTIEMYNMNGQLISKQNYSNVYGTIQLNLDDKPKGVYLAKLNLDKPVVLKIVKQ</sequence>
<keyword evidence="4" id="KW-1185">Reference proteome</keyword>
<evidence type="ECO:0000313" key="4">
    <source>
        <dbReference type="Proteomes" id="UP000198412"/>
    </source>
</evidence>
<dbReference type="NCBIfam" id="TIGR04183">
    <property type="entry name" value="Por_Secre_tail"/>
    <property type="match status" value="1"/>
</dbReference>
<evidence type="ECO:0000313" key="3">
    <source>
        <dbReference type="EMBL" id="SNR59864.1"/>
    </source>
</evidence>
<organism evidence="3 4">
    <name type="scientific">Lutibacter flavus</name>
    <dbReference type="NCBI Taxonomy" id="691689"/>
    <lineage>
        <taxon>Bacteria</taxon>
        <taxon>Pseudomonadati</taxon>
        <taxon>Bacteroidota</taxon>
        <taxon>Flavobacteriia</taxon>
        <taxon>Flavobacteriales</taxon>
        <taxon>Flavobacteriaceae</taxon>
        <taxon>Lutibacter</taxon>
    </lineage>
</organism>
<dbReference type="InterPro" id="IPR026444">
    <property type="entry name" value="Secre_tail"/>
</dbReference>
<accession>A0A238XND1</accession>
<dbReference type="InterPro" id="IPR013783">
    <property type="entry name" value="Ig-like_fold"/>
</dbReference>